<dbReference type="Gramene" id="RZC51686">
    <property type="protein sequence ID" value="RZC51686"/>
    <property type="gene ID" value="C5167_020111"/>
</dbReference>
<accession>A0A4Y7IU70</accession>
<keyword evidence="3" id="KW-1185">Reference proteome</keyword>
<evidence type="ECO:0000256" key="1">
    <source>
        <dbReference type="SAM" id="SignalP"/>
    </source>
</evidence>
<dbReference type="EMBL" id="CM010716">
    <property type="protein sequence ID" value="RZC51686.1"/>
    <property type="molecule type" value="Genomic_DNA"/>
</dbReference>
<sequence>MKAMELALALLLLGTATRSLQSVAIPLPITNNKFSYNQEAVNFSSHQPKEASAVKKTVQ</sequence>
<reference evidence="2 3" key="1">
    <citation type="journal article" date="2018" name="Science">
        <title>The opium poppy genome and morphinan production.</title>
        <authorList>
            <person name="Guo L."/>
            <person name="Winzer T."/>
            <person name="Yang X."/>
            <person name="Li Y."/>
            <person name="Ning Z."/>
            <person name="He Z."/>
            <person name="Teodor R."/>
            <person name="Lu Y."/>
            <person name="Bowser T.A."/>
            <person name="Graham I.A."/>
            <person name="Ye K."/>
        </authorList>
    </citation>
    <scope>NUCLEOTIDE SEQUENCE [LARGE SCALE GENOMIC DNA]</scope>
    <source>
        <strain evidence="3">cv. HN1</strain>
        <tissue evidence="2">Leaves</tissue>
    </source>
</reference>
<feature type="non-terminal residue" evidence="2">
    <location>
        <position position="59"/>
    </location>
</feature>
<feature type="chain" id="PRO_5021336554" evidence="1">
    <location>
        <begin position="20"/>
        <end position="59"/>
    </location>
</feature>
<keyword evidence="1" id="KW-0732">Signal</keyword>
<organism evidence="2 3">
    <name type="scientific">Papaver somniferum</name>
    <name type="common">Opium poppy</name>
    <dbReference type="NCBI Taxonomy" id="3469"/>
    <lineage>
        <taxon>Eukaryota</taxon>
        <taxon>Viridiplantae</taxon>
        <taxon>Streptophyta</taxon>
        <taxon>Embryophyta</taxon>
        <taxon>Tracheophyta</taxon>
        <taxon>Spermatophyta</taxon>
        <taxon>Magnoliopsida</taxon>
        <taxon>Ranunculales</taxon>
        <taxon>Papaveraceae</taxon>
        <taxon>Papaveroideae</taxon>
        <taxon>Papaver</taxon>
    </lineage>
</organism>
<gene>
    <name evidence="2" type="ORF">C5167_020111</name>
</gene>
<proteinExistence type="predicted"/>
<dbReference type="Proteomes" id="UP000316621">
    <property type="component" value="Chromosome 2"/>
</dbReference>
<feature type="signal peptide" evidence="1">
    <location>
        <begin position="1"/>
        <end position="19"/>
    </location>
</feature>
<evidence type="ECO:0000313" key="2">
    <source>
        <dbReference type="EMBL" id="RZC51686.1"/>
    </source>
</evidence>
<evidence type="ECO:0000313" key="3">
    <source>
        <dbReference type="Proteomes" id="UP000316621"/>
    </source>
</evidence>
<dbReference type="AlphaFoldDB" id="A0A4Y7IU70"/>
<name>A0A4Y7IU70_PAPSO</name>
<protein>
    <submittedName>
        <fullName evidence="2">Uncharacterized protein</fullName>
    </submittedName>
</protein>